<evidence type="ECO:0000313" key="11">
    <source>
        <dbReference type="Proteomes" id="UP000826271"/>
    </source>
</evidence>
<reference evidence="10" key="1">
    <citation type="submission" date="2019-10" db="EMBL/GenBank/DDBJ databases">
        <authorList>
            <person name="Zhang R."/>
            <person name="Pan Y."/>
            <person name="Wang J."/>
            <person name="Ma R."/>
            <person name="Yu S."/>
        </authorList>
    </citation>
    <scope>NUCLEOTIDE SEQUENCE</scope>
    <source>
        <strain evidence="10">LA-IB0</strain>
        <tissue evidence="10">Leaf</tissue>
    </source>
</reference>
<proteinExistence type="predicted"/>
<dbReference type="GO" id="GO:0061630">
    <property type="term" value="F:ubiquitin protein ligase activity"/>
    <property type="evidence" value="ECO:0007669"/>
    <property type="project" value="UniProtKB-EC"/>
</dbReference>
<organism evidence="10 11">
    <name type="scientific">Buddleja alternifolia</name>
    <dbReference type="NCBI Taxonomy" id="168488"/>
    <lineage>
        <taxon>Eukaryota</taxon>
        <taxon>Viridiplantae</taxon>
        <taxon>Streptophyta</taxon>
        <taxon>Embryophyta</taxon>
        <taxon>Tracheophyta</taxon>
        <taxon>Spermatophyta</taxon>
        <taxon>Magnoliopsida</taxon>
        <taxon>eudicotyledons</taxon>
        <taxon>Gunneridae</taxon>
        <taxon>Pentapetalae</taxon>
        <taxon>asterids</taxon>
        <taxon>lamiids</taxon>
        <taxon>Lamiales</taxon>
        <taxon>Scrophulariaceae</taxon>
        <taxon>Buddlejeae</taxon>
        <taxon>Buddleja</taxon>
    </lineage>
</organism>
<dbReference type="PANTHER" id="PTHR22937:SF163">
    <property type="entry name" value="RING-TYPE E3 UBIQUITIN TRANSFERASE"/>
    <property type="match status" value="1"/>
</dbReference>
<comment type="caution">
    <text evidence="10">The sequence shown here is derived from an EMBL/GenBank/DDBJ whole genome shotgun (WGS) entry which is preliminary data.</text>
</comment>
<comment type="catalytic activity">
    <reaction evidence="1">
        <text>S-ubiquitinyl-[E2 ubiquitin-conjugating enzyme]-L-cysteine + [acceptor protein]-L-lysine = [E2 ubiquitin-conjugating enzyme]-L-cysteine + N(6)-ubiquitinyl-[acceptor protein]-L-lysine.</text>
        <dbReference type="EC" id="2.3.2.27"/>
    </reaction>
</comment>
<evidence type="ECO:0000256" key="2">
    <source>
        <dbReference type="ARBA" id="ARBA00012483"/>
    </source>
</evidence>
<sequence>MAFRKVNNAAHFQPVSPLSYHLHQLYSAAASSGCFQLLYAPGYFYVHHDDNVYLMLPNFQNSPNMINGNRPAYQIHNNYQDLGQSYSTPVGLGAEHYYHYNPNPSFIPSTRSNNAWRMATADSGRRAVYDQDRIINNQAYNAEWMPSDGHYVEESNEYFTHTIEEEEAMILNAIELLERENLTTDDNTGDLSEEVISKLLKTSCNKDGDSEMCIVCQDNLGREDEMIGMLNCGHDYHATCIMQWLQEKNICPLHYE</sequence>
<keyword evidence="11" id="KW-1185">Reference proteome</keyword>
<dbReference type="SMART" id="SM00184">
    <property type="entry name" value="RING"/>
    <property type="match status" value="1"/>
</dbReference>
<keyword evidence="6" id="KW-0833">Ubl conjugation pathway</keyword>
<name>A0AAV6XGI8_9LAMI</name>
<protein>
    <recommendedName>
        <fullName evidence="2">RING-type E3 ubiquitin transferase</fullName>
        <ecNumber evidence="2">2.3.2.27</ecNumber>
    </recommendedName>
</protein>
<dbReference type="GO" id="GO:0008270">
    <property type="term" value="F:zinc ion binding"/>
    <property type="evidence" value="ECO:0007669"/>
    <property type="project" value="UniProtKB-KW"/>
</dbReference>
<dbReference type="PANTHER" id="PTHR22937">
    <property type="entry name" value="E3 UBIQUITIN-PROTEIN LIGASE RNF165"/>
    <property type="match status" value="1"/>
</dbReference>
<feature type="domain" description="RING-type" evidence="9">
    <location>
        <begin position="213"/>
        <end position="254"/>
    </location>
</feature>
<evidence type="ECO:0000256" key="7">
    <source>
        <dbReference type="ARBA" id="ARBA00022833"/>
    </source>
</evidence>
<evidence type="ECO:0000256" key="8">
    <source>
        <dbReference type="PROSITE-ProRule" id="PRU00175"/>
    </source>
</evidence>
<keyword evidence="7" id="KW-0862">Zinc</keyword>
<dbReference type="EC" id="2.3.2.27" evidence="2"/>
<dbReference type="PROSITE" id="PS51257">
    <property type="entry name" value="PROKAR_LIPOPROTEIN"/>
    <property type="match status" value="1"/>
</dbReference>
<keyword evidence="3" id="KW-0808">Transferase</keyword>
<dbReference type="Proteomes" id="UP000826271">
    <property type="component" value="Unassembled WGS sequence"/>
</dbReference>
<dbReference type="InterPro" id="IPR001841">
    <property type="entry name" value="Znf_RING"/>
</dbReference>
<gene>
    <name evidence="10" type="ORF">BUALT_Bualt07G0099300</name>
</gene>
<dbReference type="InterPro" id="IPR013083">
    <property type="entry name" value="Znf_RING/FYVE/PHD"/>
</dbReference>
<dbReference type="PROSITE" id="PS50089">
    <property type="entry name" value="ZF_RING_2"/>
    <property type="match status" value="1"/>
</dbReference>
<evidence type="ECO:0000256" key="3">
    <source>
        <dbReference type="ARBA" id="ARBA00022679"/>
    </source>
</evidence>
<keyword evidence="4" id="KW-0479">Metal-binding</keyword>
<accession>A0AAV6XGI8</accession>
<evidence type="ECO:0000256" key="5">
    <source>
        <dbReference type="ARBA" id="ARBA00022771"/>
    </source>
</evidence>
<dbReference type="InterPro" id="IPR045191">
    <property type="entry name" value="MBR1/2-like"/>
</dbReference>
<dbReference type="SUPFAM" id="SSF57850">
    <property type="entry name" value="RING/U-box"/>
    <property type="match status" value="1"/>
</dbReference>
<evidence type="ECO:0000256" key="6">
    <source>
        <dbReference type="ARBA" id="ARBA00022786"/>
    </source>
</evidence>
<evidence type="ECO:0000259" key="9">
    <source>
        <dbReference type="PROSITE" id="PS50089"/>
    </source>
</evidence>
<dbReference type="EMBL" id="WHWC01000007">
    <property type="protein sequence ID" value="KAG8379537.1"/>
    <property type="molecule type" value="Genomic_DNA"/>
</dbReference>
<dbReference type="AlphaFoldDB" id="A0AAV6XGI8"/>
<dbReference type="Pfam" id="PF13639">
    <property type="entry name" value="zf-RING_2"/>
    <property type="match status" value="1"/>
</dbReference>
<dbReference type="Gene3D" id="3.30.40.10">
    <property type="entry name" value="Zinc/RING finger domain, C3HC4 (zinc finger)"/>
    <property type="match status" value="1"/>
</dbReference>
<evidence type="ECO:0000256" key="4">
    <source>
        <dbReference type="ARBA" id="ARBA00022723"/>
    </source>
</evidence>
<keyword evidence="5 8" id="KW-0863">Zinc-finger</keyword>
<evidence type="ECO:0000256" key="1">
    <source>
        <dbReference type="ARBA" id="ARBA00000900"/>
    </source>
</evidence>
<evidence type="ECO:0000313" key="10">
    <source>
        <dbReference type="EMBL" id="KAG8379537.1"/>
    </source>
</evidence>